<reference evidence="2 3" key="1">
    <citation type="submission" date="2019-10" db="EMBL/GenBank/DDBJ databases">
        <authorList>
            <person name="Palmer J.M."/>
        </authorList>
    </citation>
    <scope>NUCLEOTIDE SEQUENCE [LARGE SCALE GENOMIC DNA]</scope>
    <source>
        <strain evidence="2 3">TWF718</strain>
    </source>
</reference>
<dbReference type="AlphaFoldDB" id="A0AAN8MYX5"/>
<accession>A0AAN8MYX5</accession>
<sequence>MFLTYSSGDEDDEVEPPTAPMKRRAPEPNKAPAAEVIQTIQSKRRKLLERRAGGEEGGEGTKGQRTFFAVARQEAREATEKVRQARGNPAAAPQPVLPSLRGRLLDSSPAKPKRATITFFSCNQEAYRASNSLRPNNSQRVYVSNYKPRRTTRRAW</sequence>
<name>A0AAN8MYX5_9PEZI</name>
<evidence type="ECO:0000313" key="3">
    <source>
        <dbReference type="Proteomes" id="UP001313282"/>
    </source>
</evidence>
<organism evidence="2 3">
    <name type="scientific">Orbilia javanica</name>
    <dbReference type="NCBI Taxonomy" id="47235"/>
    <lineage>
        <taxon>Eukaryota</taxon>
        <taxon>Fungi</taxon>
        <taxon>Dikarya</taxon>
        <taxon>Ascomycota</taxon>
        <taxon>Pezizomycotina</taxon>
        <taxon>Orbiliomycetes</taxon>
        <taxon>Orbiliales</taxon>
        <taxon>Orbiliaceae</taxon>
        <taxon>Orbilia</taxon>
    </lineage>
</organism>
<protein>
    <submittedName>
        <fullName evidence="2">Uncharacterized protein</fullName>
    </submittedName>
</protein>
<evidence type="ECO:0000256" key="1">
    <source>
        <dbReference type="SAM" id="MobiDB-lite"/>
    </source>
</evidence>
<keyword evidence="3" id="KW-1185">Reference proteome</keyword>
<comment type="caution">
    <text evidence="2">The sequence shown here is derived from an EMBL/GenBank/DDBJ whole genome shotgun (WGS) entry which is preliminary data.</text>
</comment>
<gene>
    <name evidence="2" type="ORF">TWF718_006749</name>
</gene>
<evidence type="ECO:0000313" key="2">
    <source>
        <dbReference type="EMBL" id="KAK6344792.1"/>
    </source>
</evidence>
<feature type="region of interest" description="Disordered" evidence="1">
    <location>
        <begin position="1"/>
        <end position="33"/>
    </location>
</feature>
<proteinExistence type="predicted"/>
<dbReference type="EMBL" id="JAVHNR010000004">
    <property type="protein sequence ID" value="KAK6344792.1"/>
    <property type="molecule type" value="Genomic_DNA"/>
</dbReference>
<feature type="region of interest" description="Disordered" evidence="1">
    <location>
        <begin position="46"/>
        <end position="110"/>
    </location>
</feature>
<feature type="compositionally biased region" description="Basic and acidic residues" evidence="1">
    <location>
        <begin position="73"/>
        <end position="83"/>
    </location>
</feature>
<dbReference type="Proteomes" id="UP001313282">
    <property type="component" value="Unassembled WGS sequence"/>
</dbReference>